<dbReference type="PANTHER" id="PTHR42756:SF1">
    <property type="entry name" value="TRANSCRIPTIONAL REPRESSOR OF EMRAB OPERON"/>
    <property type="match status" value="1"/>
</dbReference>
<dbReference type="Gene3D" id="1.10.10.10">
    <property type="entry name" value="Winged helix-like DNA-binding domain superfamily/Winged helix DNA-binding domain"/>
    <property type="match status" value="1"/>
</dbReference>
<reference evidence="5 6" key="1">
    <citation type="submission" date="2024-03" db="EMBL/GenBank/DDBJ databases">
        <title>Bacilli Hybrid Assemblies.</title>
        <authorList>
            <person name="Kovac J."/>
        </authorList>
    </citation>
    <scope>NUCLEOTIDE SEQUENCE [LARGE SCALE GENOMIC DNA]</scope>
    <source>
        <strain evidence="5 6">FSL R7-0666</strain>
    </source>
</reference>
<dbReference type="CDD" id="cd00090">
    <property type="entry name" value="HTH_ARSR"/>
    <property type="match status" value="1"/>
</dbReference>
<feature type="domain" description="HTH marR-type" evidence="4">
    <location>
        <begin position="3"/>
        <end position="138"/>
    </location>
</feature>
<dbReference type="InterPro" id="IPR036388">
    <property type="entry name" value="WH-like_DNA-bd_sf"/>
</dbReference>
<dbReference type="PROSITE" id="PS50995">
    <property type="entry name" value="HTH_MARR_2"/>
    <property type="match status" value="1"/>
</dbReference>
<dbReference type="SMART" id="SM00347">
    <property type="entry name" value="HTH_MARR"/>
    <property type="match status" value="1"/>
</dbReference>
<evidence type="ECO:0000313" key="6">
    <source>
        <dbReference type="Proteomes" id="UP001418796"/>
    </source>
</evidence>
<dbReference type="InterPro" id="IPR000835">
    <property type="entry name" value="HTH_MarR-typ"/>
</dbReference>
<organism evidence="5 6">
    <name type="scientific">Alkalicoccobacillus gibsonii</name>
    <dbReference type="NCBI Taxonomy" id="79881"/>
    <lineage>
        <taxon>Bacteria</taxon>
        <taxon>Bacillati</taxon>
        <taxon>Bacillota</taxon>
        <taxon>Bacilli</taxon>
        <taxon>Bacillales</taxon>
        <taxon>Bacillaceae</taxon>
        <taxon>Alkalicoccobacillus</taxon>
    </lineage>
</organism>
<protein>
    <submittedName>
        <fullName evidence="5">MarR family transcriptional regulator</fullName>
    </submittedName>
</protein>
<evidence type="ECO:0000256" key="1">
    <source>
        <dbReference type="ARBA" id="ARBA00023015"/>
    </source>
</evidence>
<dbReference type="Pfam" id="PF01047">
    <property type="entry name" value="MarR"/>
    <property type="match status" value="1"/>
</dbReference>
<dbReference type="Proteomes" id="UP001418796">
    <property type="component" value="Unassembled WGS sequence"/>
</dbReference>
<sequence length="142" mass="16300">MGRETLFKKMIAFITSIHQVKHELTKDAKPGSITQGQYNILELITVNQPISPSEISDCLNLSKSNTSRELSKLSEKNLIYKGNDVKDQRKQFIHLSIEGECLMNEAFELIKSRFSHRLKHLSKADLDEIEQAMQTLNEKLLK</sequence>
<keyword evidence="2" id="KW-0238">DNA-binding</keyword>
<keyword evidence="1" id="KW-0805">Transcription regulation</keyword>
<dbReference type="EMBL" id="JBCITK010000001">
    <property type="protein sequence ID" value="MEN0641941.1"/>
    <property type="molecule type" value="Genomic_DNA"/>
</dbReference>
<dbReference type="PANTHER" id="PTHR42756">
    <property type="entry name" value="TRANSCRIPTIONAL REGULATOR, MARR"/>
    <property type="match status" value="1"/>
</dbReference>
<dbReference type="InterPro" id="IPR036390">
    <property type="entry name" value="WH_DNA-bd_sf"/>
</dbReference>
<dbReference type="InterPro" id="IPR011991">
    <property type="entry name" value="ArsR-like_HTH"/>
</dbReference>
<gene>
    <name evidence="5" type="ORF">MKY91_02045</name>
</gene>
<keyword evidence="3" id="KW-0804">Transcription</keyword>
<accession>A0ABU9VDH2</accession>
<dbReference type="PRINTS" id="PR00598">
    <property type="entry name" value="HTHMARR"/>
</dbReference>
<evidence type="ECO:0000259" key="4">
    <source>
        <dbReference type="PROSITE" id="PS50995"/>
    </source>
</evidence>
<name>A0ABU9VDH2_9BACI</name>
<keyword evidence="6" id="KW-1185">Reference proteome</keyword>
<evidence type="ECO:0000256" key="2">
    <source>
        <dbReference type="ARBA" id="ARBA00023125"/>
    </source>
</evidence>
<evidence type="ECO:0000313" key="5">
    <source>
        <dbReference type="EMBL" id="MEN0641941.1"/>
    </source>
</evidence>
<evidence type="ECO:0000256" key="3">
    <source>
        <dbReference type="ARBA" id="ARBA00023163"/>
    </source>
</evidence>
<comment type="caution">
    <text evidence="5">The sequence shown here is derived from an EMBL/GenBank/DDBJ whole genome shotgun (WGS) entry which is preliminary data.</text>
</comment>
<dbReference type="RefSeq" id="WP_343129109.1">
    <property type="nucleotide sequence ID" value="NZ_JBCITK010000001.1"/>
</dbReference>
<proteinExistence type="predicted"/>
<dbReference type="SUPFAM" id="SSF46785">
    <property type="entry name" value="Winged helix' DNA-binding domain"/>
    <property type="match status" value="1"/>
</dbReference>